<evidence type="ECO:0000256" key="2">
    <source>
        <dbReference type="ARBA" id="ARBA00008577"/>
    </source>
</evidence>
<dbReference type="PANTHER" id="PTHR31563">
    <property type="entry name" value="ION CHANNEL POLLUX-RELATED"/>
    <property type="match status" value="1"/>
</dbReference>
<feature type="transmembrane region" description="Helical" evidence="13">
    <location>
        <begin position="700"/>
        <end position="719"/>
    </location>
</feature>
<feature type="coiled-coil region" evidence="11">
    <location>
        <begin position="424"/>
        <end position="473"/>
    </location>
</feature>
<keyword evidence="7" id="KW-0406">Ion transport</keyword>
<comment type="subcellular location">
    <subcellularLocation>
        <location evidence="1">Nucleus membrane</location>
        <topology evidence="1">Multi-pass membrane protein</topology>
    </subcellularLocation>
</comment>
<dbReference type="InterPro" id="IPR036291">
    <property type="entry name" value="NAD(P)-bd_dom_sf"/>
</dbReference>
<comment type="similarity">
    <text evidence="2">Belongs to the castor/pollux (TC 1.A.1.23) family.</text>
</comment>
<evidence type="ECO:0000256" key="14">
    <source>
        <dbReference type="SAM" id="SignalP"/>
    </source>
</evidence>
<dbReference type="Pfam" id="PF06241">
    <property type="entry name" value="Castor_Poll_mid"/>
    <property type="match status" value="1"/>
</dbReference>
<dbReference type="GO" id="GO:0005783">
    <property type="term" value="C:endoplasmic reticulum"/>
    <property type="evidence" value="ECO:0007669"/>
    <property type="project" value="InterPro"/>
</dbReference>
<proteinExistence type="inferred from homology"/>
<feature type="transmembrane region" description="Helical" evidence="13">
    <location>
        <begin position="762"/>
        <end position="781"/>
    </location>
</feature>
<evidence type="ECO:0000313" key="17">
    <source>
        <dbReference type="Proteomes" id="UP000290289"/>
    </source>
</evidence>
<evidence type="ECO:0000256" key="11">
    <source>
        <dbReference type="SAM" id="Coils"/>
    </source>
</evidence>
<comment type="caution">
    <text evidence="16">The sequence shown here is derived from an EMBL/GenBank/DDBJ whole genome shotgun (WGS) entry which is preliminary data.</text>
</comment>
<protein>
    <recommendedName>
        <fullName evidence="15">RCK N-terminal domain-containing protein</fullName>
    </recommendedName>
</protein>
<feature type="region of interest" description="Disordered" evidence="12">
    <location>
        <begin position="40"/>
        <end position="158"/>
    </location>
</feature>
<feature type="compositionally biased region" description="Low complexity" evidence="12">
    <location>
        <begin position="677"/>
        <end position="688"/>
    </location>
</feature>
<keyword evidence="9" id="KW-0539">Nucleus</keyword>
<feature type="transmembrane region" description="Helical" evidence="13">
    <location>
        <begin position="823"/>
        <end position="844"/>
    </location>
</feature>
<keyword evidence="4 13" id="KW-0812">Transmembrane</keyword>
<name>A0A498JFT3_MALDO</name>
<keyword evidence="14" id="KW-0732">Signal</keyword>
<evidence type="ECO:0000256" key="8">
    <source>
        <dbReference type="ARBA" id="ARBA00023136"/>
    </source>
</evidence>
<dbReference type="Pfam" id="PF07946">
    <property type="entry name" value="CCDC47"/>
    <property type="match status" value="1"/>
</dbReference>
<dbReference type="PROSITE" id="PS51201">
    <property type="entry name" value="RCK_N"/>
    <property type="match status" value="2"/>
</dbReference>
<evidence type="ECO:0000259" key="15">
    <source>
        <dbReference type="PROSITE" id="PS51201"/>
    </source>
</evidence>
<dbReference type="GO" id="GO:0005509">
    <property type="term" value="F:calcium ion binding"/>
    <property type="evidence" value="ECO:0007669"/>
    <property type="project" value="InterPro"/>
</dbReference>
<keyword evidence="17" id="KW-1185">Reference proteome</keyword>
<feature type="domain" description="RCK N-terminal" evidence="15">
    <location>
        <begin position="917"/>
        <end position="1058"/>
    </location>
</feature>
<reference evidence="16 17" key="1">
    <citation type="submission" date="2018-10" db="EMBL/GenBank/DDBJ databases">
        <title>A high-quality apple genome assembly.</title>
        <authorList>
            <person name="Hu J."/>
        </authorList>
    </citation>
    <scope>NUCLEOTIDE SEQUENCE [LARGE SCALE GENOMIC DNA]</scope>
    <source>
        <strain evidence="17">cv. HFTH1</strain>
        <tissue evidence="16">Young leaf</tissue>
    </source>
</reference>
<dbReference type="Pfam" id="PF22614">
    <property type="entry name" value="Slo-like_RCK"/>
    <property type="match status" value="1"/>
</dbReference>
<keyword evidence="10" id="KW-0407">Ion channel</keyword>
<dbReference type="GO" id="GO:0032469">
    <property type="term" value="P:endoplasmic reticulum calcium ion homeostasis"/>
    <property type="evidence" value="ECO:0007669"/>
    <property type="project" value="InterPro"/>
</dbReference>
<feature type="compositionally biased region" description="Polar residues" evidence="12">
    <location>
        <begin position="96"/>
        <end position="109"/>
    </location>
</feature>
<keyword evidence="5 13" id="KW-1133">Transmembrane helix</keyword>
<evidence type="ECO:0000256" key="1">
    <source>
        <dbReference type="ARBA" id="ARBA00004232"/>
    </source>
</evidence>
<accession>A0A498JFT3</accession>
<dbReference type="InterPro" id="IPR010420">
    <property type="entry name" value="CASTOR/POLLUX/SYM8_dom"/>
</dbReference>
<dbReference type="STRING" id="3750.A0A498JFT3"/>
<feature type="compositionally biased region" description="Pro residues" evidence="12">
    <location>
        <begin position="74"/>
        <end position="92"/>
    </location>
</feature>
<feature type="chain" id="PRO_5019863957" description="RCK N-terminal domain-containing protein" evidence="14">
    <location>
        <begin position="35"/>
        <end position="1451"/>
    </location>
</feature>
<evidence type="ECO:0000256" key="12">
    <source>
        <dbReference type="SAM" id="MobiDB-lite"/>
    </source>
</evidence>
<evidence type="ECO:0000256" key="3">
    <source>
        <dbReference type="ARBA" id="ARBA00022448"/>
    </source>
</evidence>
<dbReference type="GO" id="GO:0031965">
    <property type="term" value="C:nuclear membrane"/>
    <property type="evidence" value="ECO:0007669"/>
    <property type="project" value="UniProtKB-SubCell"/>
</dbReference>
<evidence type="ECO:0000256" key="13">
    <source>
        <dbReference type="SAM" id="Phobius"/>
    </source>
</evidence>
<dbReference type="EMBL" id="RDQH01000334">
    <property type="protein sequence ID" value="RXH92251.1"/>
    <property type="molecule type" value="Genomic_DNA"/>
</dbReference>
<evidence type="ECO:0000256" key="5">
    <source>
        <dbReference type="ARBA" id="ARBA00022989"/>
    </source>
</evidence>
<evidence type="ECO:0000313" key="16">
    <source>
        <dbReference type="EMBL" id="RXH92251.1"/>
    </source>
</evidence>
<evidence type="ECO:0000256" key="6">
    <source>
        <dbReference type="ARBA" id="ARBA00023054"/>
    </source>
</evidence>
<keyword evidence="3" id="KW-0813">Transport</keyword>
<dbReference type="GO" id="GO:0034220">
    <property type="term" value="P:monoatomic ion transmembrane transport"/>
    <property type="evidence" value="ECO:0007669"/>
    <property type="project" value="UniProtKB-KW"/>
</dbReference>
<feature type="signal peptide" evidence="14">
    <location>
        <begin position="1"/>
        <end position="34"/>
    </location>
</feature>
<dbReference type="FunFam" id="3.40.50.720:FF:000176">
    <property type="entry name" value="Probable ion channel POLLUX"/>
    <property type="match status" value="1"/>
</dbReference>
<sequence>MASLSYTRLLSLLSLFILLFLFSHLSFSPSSVLAADSQFEGFDDGDEIDDADDDDSSLPLPTRTRPSLTTTSQPDPPRSPEPSVPDTGPNPIPDSDSPSTDLPKPSSTRFDYWDEDEFEGLPVQPQQTPPLDDAAITENATPSSDSDPKPAADPKPPAAPRSFVVEIACGGFLIVFIINYFTGKRVNENIALAWAAKFATKDSIFEKNFSLMGVGDGDDSPLLLKEGQNVFKFYASGRRCCQGLLATMELKSRHDLISSIFNLVVPSRDEISIEVYMNDDAMDHVVFALARKKSAKAMQKEVGDLQKFAGIVSPPTGRKWVSEDLAVISESKEVAGDLITEAVLEQVFGDKAFQKFGKGFIYMHFSDQHPGSRKKMLLFKFALPDAGNMADMTRLVALVPYYIDLIGRYKLSSQVRSKTEAIRSKAAQEAYKELQNARQEALQRKKAERKKMMEEAEAKLSADSIRKREAKERARQMKKAMPKVKMTRASYFEAAINFVRSDQDCPETTLVAYVVAKLISTLFPYLVPKKSESPPQLKKSRTVITTTASDDAEPTTPIFPGPLFPAVRRVSTLPPTSRQWPPPDRPASFSSSSSFNAPADHRDFSDRDWVFPSLVVPQNTSKRGKKLPSSSSTDSRAAHANKLVDAPQRIASQPPPAASVPKPEAERKKLKVVPNLTSASSASESTRPSSRRTAESKRPLLLVVLTFTCILSVPYAVYLRQRVAELEEWCNPKNMDSNSSIKDFLVEKNPPLFHFSAERRTVALYTVVFSITIPFVLYKHLDSLSQLRSLSKRIKNNNEEVPIKKRIAYMVDVCFSVYPYAKLLALLFATMFLIGFGGLALYAVNTNSFAEALWLSWTFVADSGNHADTEGIGPRIVSVSISSGGMLIFAMMLGLVSDAISEKVDSLRKGKSEVIERDHILILGWSDKLGSLLKQLAIANKSVGGGVVVVLAERDKEEMELDIAKLEFDFMGTSVICRSGSPLILADLKKVSVSKARAIIVLASDENADQSDARALRVVLSLTGVKEGLRGHVVVEMSDLDNEPLVKLVGGELIETVVAHDVIGRLMIQCALQPGLAQIWEDILGFENAEFYIKRWPQLDGLRFENVLISFPDAIPCGIKVAADGGKIILNPDDNYVMKEGDEVLVIAEDDDTYAPCPFPEVCAGYCPKTVEPPKYPEKILFCGWRRDIDDMIMVLEAFLPPGSELWMFNEVPEKERDKKLTDGGLDVSRLENIKLVHREGNAVIKRHLENLPLETFDSILILADESLEDSVVHSDSRSLATLLLIRDIQSKRLPDKDTKPTSLRLSAFSHSSWIREMQQASDKSIIISEILDSRTRNLVSVSRISDYVLSNELVSMALAMVAEDKQINRVLEELFAEEGNEMCIKPAELYLYDQEELSFYDIMLRGRQRQEVVIGYRLVNTERAIINPAPKSERRKWSHDDVFVVISVSE</sequence>
<feature type="region of interest" description="Disordered" evidence="12">
    <location>
        <begin position="530"/>
        <end position="595"/>
    </location>
</feature>
<keyword evidence="6 11" id="KW-0175">Coiled coil</keyword>
<feature type="domain" description="RCK N-terminal" evidence="15">
    <location>
        <begin position="1177"/>
        <end position="1326"/>
    </location>
</feature>
<dbReference type="GO" id="GO:0006813">
    <property type="term" value="P:potassium ion transport"/>
    <property type="evidence" value="ECO:0007669"/>
    <property type="project" value="InterPro"/>
</dbReference>
<gene>
    <name evidence="16" type="ORF">DVH24_033147</name>
</gene>
<organism evidence="16 17">
    <name type="scientific">Malus domestica</name>
    <name type="common">Apple</name>
    <name type="synonym">Pyrus malus</name>
    <dbReference type="NCBI Taxonomy" id="3750"/>
    <lineage>
        <taxon>Eukaryota</taxon>
        <taxon>Viridiplantae</taxon>
        <taxon>Streptophyta</taxon>
        <taxon>Embryophyta</taxon>
        <taxon>Tracheophyta</taxon>
        <taxon>Spermatophyta</taxon>
        <taxon>Magnoliopsida</taxon>
        <taxon>eudicotyledons</taxon>
        <taxon>Gunneridae</taxon>
        <taxon>Pentapetalae</taxon>
        <taxon>rosids</taxon>
        <taxon>fabids</taxon>
        <taxon>Rosales</taxon>
        <taxon>Rosaceae</taxon>
        <taxon>Amygdaloideae</taxon>
        <taxon>Maleae</taxon>
        <taxon>Malus</taxon>
    </lineage>
</organism>
<feature type="compositionally biased region" description="Low complexity" evidence="12">
    <location>
        <begin position="57"/>
        <end position="73"/>
    </location>
</feature>
<dbReference type="InterPro" id="IPR012879">
    <property type="entry name" value="CCDC47"/>
</dbReference>
<evidence type="ECO:0000256" key="4">
    <source>
        <dbReference type="ARBA" id="ARBA00022692"/>
    </source>
</evidence>
<dbReference type="InterPro" id="IPR044849">
    <property type="entry name" value="CASTOR/POLLUX/SYM8-like"/>
</dbReference>
<keyword evidence="8 13" id="KW-0472">Membrane</keyword>
<evidence type="ECO:0000256" key="9">
    <source>
        <dbReference type="ARBA" id="ARBA00023242"/>
    </source>
</evidence>
<evidence type="ECO:0000256" key="7">
    <source>
        <dbReference type="ARBA" id="ARBA00023065"/>
    </source>
</evidence>
<dbReference type="Gene3D" id="3.40.50.720">
    <property type="entry name" value="NAD(P)-binding Rossmann-like Domain"/>
    <property type="match status" value="1"/>
</dbReference>
<feature type="region of interest" description="Disordered" evidence="12">
    <location>
        <begin position="619"/>
        <end position="693"/>
    </location>
</feature>
<dbReference type="Proteomes" id="UP000290289">
    <property type="component" value="Chromosome 8"/>
</dbReference>
<dbReference type="InterPro" id="IPR003148">
    <property type="entry name" value="RCK_N"/>
</dbReference>
<feature type="compositionally biased region" description="Acidic residues" evidence="12">
    <location>
        <begin position="41"/>
        <end position="56"/>
    </location>
</feature>
<dbReference type="PANTHER" id="PTHR31563:SF10">
    <property type="entry name" value="ION CHANNEL POLLUX-RELATED"/>
    <property type="match status" value="1"/>
</dbReference>
<dbReference type="SUPFAM" id="SSF51735">
    <property type="entry name" value="NAD(P)-binding Rossmann-fold domains"/>
    <property type="match status" value="1"/>
</dbReference>
<evidence type="ECO:0000256" key="10">
    <source>
        <dbReference type="ARBA" id="ARBA00023303"/>
    </source>
</evidence>